<dbReference type="GO" id="GO:0008360">
    <property type="term" value="P:regulation of cell shape"/>
    <property type="evidence" value="ECO:0007669"/>
    <property type="project" value="InterPro"/>
</dbReference>
<evidence type="ECO:0000256" key="8">
    <source>
        <dbReference type="ARBA" id="ARBA00023306"/>
    </source>
</evidence>
<name>A0A381XWX2_9ZZZZ</name>
<dbReference type="InterPro" id="IPR036565">
    <property type="entry name" value="Mur-like_cat_sf"/>
</dbReference>
<keyword evidence="4" id="KW-0436">Ligase</keyword>
<feature type="domain" description="Mur ligase C-terminal" evidence="10">
    <location>
        <begin position="316"/>
        <end position="433"/>
    </location>
</feature>
<dbReference type="Pfam" id="PF02875">
    <property type="entry name" value="Mur_ligase_C"/>
    <property type="match status" value="1"/>
</dbReference>
<gene>
    <name evidence="12" type="ORF">METZ01_LOCUS121846</name>
</gene>
<dbReference type="GO" id="GO:0005524">
    <property type="term" value="F:ATP binding"/>
    <property type="evidence" value="ECO:0007669"/>
    <property type="project" value="UniProtKB-KW"/>
</dbReference>
<comment type="pathway">
    <text evidence="2">Cell wall biogenesis; peptidoglycan biosynthesis.</text>
</comment>
<evidence type="ECO:0000313" key="12">
    <source>
        <dbReference type="EMBL" id="SVA68992.1"/>
    </source>
</evidence>
<feature type="region of interest" description="Disordered" evidence="9">
    <location>
        <begin position="458"/>
        <end position="482"/>
    </location>
</feature>
<dbReference type="GO" id="GO:0051301">
    <property type="term" value="P:cell division"/>
    <property type="evidence" value="ECO:0007669"/>
    <property type="project" value="UniProtKB-KW"/>
</dbReference>
<protein>
    <submittedName>
        <fullName evidence="12">Uncharacterized protein</fullName>
    </submittedName>
</protein>
<organism evidence="12">
    <name type="scientific">marine metagenome</name>
    <dbReference type="NCBI Taxonomy" id="408172"/>
    <lineage>
        <taxon>unclassified sequences</taxon>
        <taxon>metagenomes</taxon>
        <taxon>ecological metagenomes</taxon>
    </lineage>
</organism>
<dbReference type="InterPro" id="IPR013221">
    <property type="entry name" value="Mur_ligase_cen"/>
</dbReference>
<dbReference type="PANTHER" id="PTHR43692:SF1">
    <property type="entry name" value="UDP-N-ACETYLMURAMOYLALANINE--D-GLUTAMATE LIGASE"/>
    <property type="match status" value="1"/>
</dbReference>
<dbReference type="SUPFAM" id="SSF53623">
    <property type="entry name" value="MurD-like peptide ligases, catalytic domain"/>
    <property type="match status" value="1"/>
</dbReference>
<accession>A0A381XWX2</accession>
<keyword evidence="6" id="KW-0547">Nucleotide-binding</keyword>
<dbReference type="Pfam" id="PF08245">
    <property type="entry name" value="Mur_ligase_M"/>
    <property type="match status" value="1"/>
</dbReference>
<dbReference type="SUPFAM" id="SSF51984">
    <property type="entry name" value="MurCD N-terminal domain"/>
    <property type="match status" value="1"/>
</dbReference>
<proteinExistence type="inferred from homology"/>
<evidence type="ECO:0000256" key="4">
    <source>
        <dbReference type="ARBA" id="ARBA00022598"/>
    </source>
</evidence>
<feature type="domain" description="Mur ligase central" evidence="11">
    <location>
        <begin position="116"/>
        <end position="293"/>
    </location>
</feature>
<evidence type="ECO:0000256" key="2">
    <source>
        <dbReference type="ARBA" id="ARBA00004752"/>
    </source>
</evidence>
<keyword evidence="5" id="KW-0132">Cell division</keyword>
<evidence type="ECO:0000256" key="5">
    <source>
        <dbReference type="ARBA" id="ARBA00022618"/>
    </source>
</evidence>
<dbReference type="InterPro" id="IPR036615">
    <property type="entry name" value="Mur_ligase_C_dom_sf"/>
</dbReference>
<evidence type="ECO:0000256" key="6">
    <source>
        <dbReference type="ARBA" id="ARBA00022741"/>
    </source>
</evidence>
<dbReference type="InterPro" id="IPR018109">
    <property type="entry name" value="Folylpolyglutamate_synth_CS"/>
</dbReference>
<dbReference type="SUPFAM" id="SSF53244">
    <property type="entry name" value="MurD-like peptide ligases, peptide-binding domain"/>
    <property type="match status" value="1"/>
</dbReference>
<evidence type="ECO:0000256" key="3">
    <source>
        <dbReference type="ARBA" id="ARBA00022490"/>
    </source>
</evidence>
<dbReference type="GO" id="GO:0009252">
    <property type="term" value="P:peptidoglycan biosynthetic process"/>
    <property type="evidence" value="ECO:0007669"/>
    <property type="project" value="UniProtKB-UniPathway"/>
</dbReference>
<dbReference type="PANTHER" id="PTHR43692">
    <property type="entry name" value="UDP-N-ACETYLMURAMOYLALANINE--D-GLUTAMATE LIGASE"/>
    <property type="match status" value="1"/>
</dbReference>
<evidence type="ECO:0000259" key="10">
    <source>
        <dbReference type="Pfam" id="PF02875"/>
    </source>
</evidence>
<evidence type="ECO:0000259" key="11">
    <source>
        <dbReference type="Pfam" id="PF08245"/>
    </source>
</evidence>
<dbReference type="UniPathway" id="UPA00219"/>
<dbReference type="PROSITE" id="PS01011">
    <property type="entry name" value="FOLYLPOLYGLU_SYNT_1"/>
    <property type="match status" value="1"/>
</dbReference>
<dbReference type="NCBIfam" id="TIGR01087">
    <property type="entry name" value="murD"/>
    <property type="match status" value="1"/>
</dbReference>
<dbReference type="InterPro" id="IPR004101">
    <property type="entry name" value="Mur_ligase_C"/>
</dbReference>
<keyword evidence="3" id="KW-0963">Cytoplasm</keyword>
<evidence type="ECO:0000256" key="1">
    <source>
        <dbReference type="ARBA" id="ARBA00004496"/>
    </source>
</evidence>
<comment type="subcellular location">
    <subcellularLocation>
        <location evidence="1">Cytoplasm</location>
    </subcellularLocation>
</comment>
<dbReference type="AlphaFoldDB" id="A0A381XWX2"/>
<dbReference type="Gene3D" id="3.40.50.720">
    <property type="entry name" value="NAD(P)-binding Rossmann-like Domain"/>
    <property type="match status" value="1"/>
</dbReference>
<dbReference type="HAMAP" id="MF_00639">
    <property type="entry name" value="MurD"/>
    <property type="match status" value="1"/>
</dbReference>
<keyword evidence="8" id="KW-0131">Cell cycle</keyword>
<dbReference type="GO" id="GO:0008764">
    <property type="term" value="F:UDP-N-acetylmuramoylalanine-D-glutamate ligase activity"/>
    <property type="evidence" value="ECO:0007669"/>
    <property type="project" value="UniProtKB-EC"/>
</dbReference>
<evidence type="ECO:0000256" key="7">
    <source>
        <dbReference type="ARBA" id="ARBA00022840"/>
    </source>
</evidence>
<dbReference type="EMBL" id="UINC01016595">
    <property type="protein sequence ID" value="SVA68992.1"/>
    <property type="molecule type" value="Genomic_DNA"/>
</dbReference>
<evidence type="ECO:0000256" key="9">
    <source>
        <dbReference type="SAM" id="MobiDB-lite"/>
    </source>
</evidence>
<dbReference type="InterPro" id="IPR005762">
    <property type="entry name" value="MurD"/>
</dbReference>
<sequence>MFKLNGKRVLLVGLGSRGRSACRLLCASGASVVAVDCKDSKQLQRETKPLAKLGAEVHLGLAKPLAKMLEGVELGVISVGGIRETAWVSALQKLDISMISELELGFQQLRCLNIAVTGTNGKTSTAKLIERVLSGTQRETQLAGKVDCPVCDTVADSKELDYLILAVNSFQLELTQFFSPTVAVLTNIAPDHMDHYGSMAEYVKAKSRMFANQQPFDWAIIQSEALAQIRSLGIEIPSKIITFSSSNRRADISLDRGLIVSRVPGWEGPLLDFNECQLQGAHNAEIIMAALAVGRVLRIPLEQSALVLRNHPALPHRCEIVTEIGGVSYINDSRSTNVAALEKSLTSMKPGPGSRPNIWLLAGGRDKAGAYHDIGPLLSQGVKAAFLMGEIRETLRAAWSLFTPCRLVDSLEEGVRQVAELAEEGDVILLSPASEDSGSVNGYQHRGEMFRRSVELLAGTSTEDESTGKAPSASKIPHLLSR</sequence>
<reference evidence="12" key="1">
    <citation type="submission" date="2018-05" db="EMBL/GenBank/DDBJ databases">
        <authorList>
            <person name="Lanie J.A."/>
            <person name="Ng W.-L."/>
            <person name="Kazmierczak K.M."/>
            <person name="Andrzejewski T.M."/>
            <person name="Davidsen T.M."/>
            <person name="Wayne K.J."/>
            <person name="Tettelin H."/>
            <person name="Glass J.I."/>
            <person name="Rusch D."/>
            <person name="Podicherti R."/>
            <person name="Tsui H.-C.T."/>
            <person name="Winkler M.E."/>
        </authorList>
    </citation>
    <scope>NUCLEOTIDE SEQUENCE</scope>
</reference>
<dbReference type="GO" id="GO:0005737">
    <property type="term" value="C:cytoplasm"/>
    <property type="evidence" value="ECO:0007669"/>
    <property type="project" value="UniProtKB-SubCell"/>
</dbReference>
<dbReference type="GO" id="GO:0004326">
    <property type="term" value="F:tetrahydrofolylpolyglutamate synthase activity"/>
    <property type="evidence" value="ECO:0007669"/>
    <property type="project" value="InterPro"/>
</dbReference>
<dbReference type="Gene3D" id="3.40.1190.10">
    <property type="entry name" value="Mur-like, catalytic domain"/>
    <property type="match status" value="1"/>
</dbReference>
<keyword evidence="7" id="KW-0067">ATP-binding</keyword>
<dbReference type="Gene3D" id="3.90.190.20">
    <property type="entry name" value="Mur ligase, C-terminal domain"/>
    <property type="match status" value="1"/>
</dbReference>